<dbReference type="PANTHER" id="PTHR35401:SF1">
    <property type="entry name" value="CYTOPLASMIC PROTEIN"/>
    <property type="match status" value="1"/>
</dbReference>
<protein>
    <submittedName>
        <fullName evidence="8">DUF1778 domain-containing protein</fullName>
    </submittedName>
</protein>
<evidence type="ECO:0000313" key="9">
    <source>
        <dbReference type="Proteomes" id="UP000548771"/>
    </source>
</evidence>
<keyword evidence="2" id="KW-1277">Toxin-antitoxin system</keyword>
<evidence type="ECO:0000256" key="6">
    <source>
        <dbReference type="ARBA" id="ARBA00049988"/>
    </source>
</evidence>
<dbReference type="EMBL" id="SMDX01000019">
    <property type="protein sequence ID" value="NMI23034.1"/>
    <property type="molecule type" value="Genomic_DNA"/>
</dbReference>
<reference evidence="7" key="4">
    <citation type="submission" date="2020-07" db="EMBL/GenBank/DDBJ databases">
        <authorList>
            <person name="Pothier F. J."/>
        </authorList>
    </citation>
    <scope>NUCLEOTIDE SEQUENCE</scope>
    <source>
        <strain evidence="7">CFBP 2533</strain>
    </source>
</reference>
<dbReference type="GO" id="GO:0003677">
    <property type="term" value="F:DNA binding"/>
    <property type="evidence" value="ECO:0007669"/>
    <property type="project" value="UniProtKB-KW"/>
</dbReference>
<reference evidence="8" key="3">
    <citation type="journal article" date="2020" name="Syst. Appl. Microbiol.">
        <title>Clarifying the taxonomy of the causal agent of bacterial leaf spot of lettuce through a polyphasic approach reveals that Xanthomonas cynarae Trebaol et al. 2000 emend. Timilsina et al. 2019 is a later heterotypic synonym of Xanthomonas hortorum Vauterin et al. 1995.</title>
        <authorList>
            <person name="Moriniere L."/>
            <person name="Burlet A."/>
            <person name="Rosenthal E.R."/>
            <person name="Nesme X."/>
            <person name="Portier P."/>
            <person name="Bull C.T."/>
            <person name="Lavire C."/>
            <person name="Fischer-Le Saux M."/>
            <person name="Bertolla F."/>
        </authorList>
    </citation>
    <scope>NUCLEOTIDE SEQUENCE</scope>
    <source>
        <strain evidence="8">CFBP2533</strain>
    </source>
</reference>
<reference evidence="9" key="2">
    <citation type="journal article" date="2020" name="Syst. Appl. Microbiol.">
        <title>Clarifying the taxonomy of the causal agent of bacterial leaf spot of lettuce through a polyphasic approach reveals that Xanthomonas cynarae Trebaol et al. 2000 emend. Timilsina et al. 2019 is a later heterotypic synonym of Xanthomonas hortorum Vauterin et al. 1995.</title>
        <authorList>
            <person name="Moriniere L."/>
            <person name="Burlet A."/>
            <person name="Rosenthal E.R."/>
            <person name="Nesme X."/>
            <person name="Portier P."/>
            <person name="Bull C.T."/>
            <person name="Lavire C."/>
            <person name="Fischer-Le Saux M."/>
            <person name="Bertolla F."/>
        </authorList>
    </citation>
    <scope>NUCLEOTIDE SEQUENCE [LARGE SCALE GENOMIC DNA]</scope>
    <source>
        <strain evidence="9">CFBP2533</strain>
    </source>
</reference>
<evidence type="ECO:0000313" key="7">
    <source>
        <dbReference type="EMBL" id="CAD0314469.1"/>
    </source>
</evidence>
<keyword evidence="3" id="KW-0805">Transcription regulation</keyword>
<dbReference type="AlphaFoldDB" id="A0A6V7CER6"/>
<proteinExistence type="inferred from homology"/>
<dbReference type="Gene3D" id="1.20.5.780">
    <property type="entry name" value="Single helix bin"/>
    <property type="match status" value="1"/>
</dbReference>
<dbReference type="RefSeq" id="WP_168958946.1">
    <property type="nucleotide sequence ID" value="NZ_CP098604.1"/>
</dbReference>
<keyword evidence="5" id="KW-0804">Transcription</keyword>
<dbReference type="Proteomes" id="UP000548771">
    <property type="component" value="Unassembled WGS sequence"/>
</dbReference>
<dbReference type="InterPro" id="IPR014795">
    <property type="entry name" value="TacA_1-like"/>
</dbReference>
<dbReference type="SUPFAM" id="SSF47598">
    <property type="entry name" value="Ribbon-helix-helix"/>
    <property type="match status" value="1"/>
</dbReference>
<comment type="similarity">
    <text evidence="6">Belongs to the TacA antitoxin family.</text>
</comment>
<name>A0A6V7CER6_9XANT</name>
<reference evidence="8" key="1">
    <citation type="submission" date="2019-03" db="EMBL/GenBank/DDBJ databases">
        <authorList>
            <person name="Moriniere L."/>
            <person name="Burlet A."/>
            <person name="Rosenthal E."/>
            <person name="Portier P."/>
            <person name="Lavire C."/>
            <person name="Nesme X."/>
            <person name="Bull C.T."/>
            <person name="Le Saux M."/>
            <person name="Bertolla F."/>
        </authorList>
    </citation>
    <scope>NUCLEOTIDE SEQUENCE</scope>
    <source>
        <strain evidence="8">CFBP2533</strain>
    </source>
</reference>
<dbReference type="GO" id="GO:0006355">
    <property type="term" value="P:regulation of DNA-templated transcription"/>
    <property type="evidence" value="ECO:0007669"/>
    <property type="project" value="InterPro"/>
</dbReference>
<evidence type="ECO:0000256" key="5">
    <source>
        <dbReference type="ARBA" id="ARBA00023163"/>
    </source>
</evidence>
<dbReference type="InterPro" id="IPR010985">
    <property type="entry name" value="Ribbon_hlx_hlx"/>
</dbReference>
<sequence length="96" mass="10616">MSTPNTTPGKRETLNLRIKPEERSLIDRAAKARGKNRTDFVLDAARSAAEEALLDQTLIAASPDAYAAFLARLDMPPQPNARLRKTMQTPAPWEKA</sequence>
<gene>
    <name evidence="7" type="ORF">CFBP2533_12230</name>
    <name evidence="8" type="ORF">E1J24_14540</name>
</gene>
<dbReference type="EMBL" id="LR828261">
    <property type="protein sequence ID" value="CAD0314467.1"/>
    <property type="molecule type" value="Genomic_DNA"/>
</dbReference>
<evidence type="ECO:0000313" key="8">
    <source>
        <dbReference type="EMBL" id="NMI23034.1"/>
    </source>
</evidence>
<evidence type="ECO:0000256" key="1">
    <source>
        <dbReference type="ARBA" id="ARBA00022491"/>
    </source>
</evidence>
<dbReference type="Pfam" id="PF08681">
    <property type="entry name" value="TacA1"/>
    <property type="match status" value="1"/>
</dbReference>
<evidence type="ECO:0000256" key="3">
    <source>
        <dbReference type="ARBA" id="ARBA00023015"/>
    </source>
</evidence>
<organism evidence="7">
    <name type="scientific">Xanthomonas hortorum pv. pelargonii</name>
    <dbReference type="NCBI Taxonomy" id="453602"/>
    <lineage>
        <taxon>Bacteria</taxon>
        <taxon>Pseudomonadati</taxon>
        <taxon>Pseudomonadota</taxon>
        <taxon>Gammaproteobacteria</taxon>
        <taxon>Lysobacterales</taxon>
        <taxon>Lysobacteraceae</taxon>
        <taxon>Xanthomonas</taxon>
    </lineage>
</organism>
<keyword evidence="1" id="KW-0678">Repressor</keyword>
<evidence type="ECO:0000256" key="4">
    <source>
        <dbReference type="ARBA" id="ARBA00023125"/>
    </source>
</evidence>
<keyword evidence="4" id="KW-0238">DNA-binding</keyword>
<dbReference type="PANTHER" id="PTHR35401">
    <property type="entry name" value="COPG FAMILY HELIX-TURN-HELIX PROTEIN-RELATED-RELATED"/>
    <property type="match status" value="1"/>
</dbReference>
<evidence type="ECO:0000256" key="2">
    <source>
        <dbReference type="ARBA" id="ARBA00022649"/>
    </source>
</evidence>
<dbReference type="EMBL" id="LR828261">
    <property type="protein sequence ID" value="CAD0314469.1"/>
    <property type="molecule type" value="Genomic_DNA"/>
</dbReference>
<accession>A0A6V7CER6</accession>